<dbReference type="SMART" id="SM00530">
    <property type="entry name" value="HTH_XRE"/>
    <property type="match status" value="1"/>
</dbReference>
<dbReference type="GO" id="GO:0005829">
    <property type="term" value="C:cytosol"/>
    <property type="evidence" value="ECO:0007669"/>
    <property type="project" value="TreeGrafter"/>
</dbReference>
<evidence type="ECO:0000313" key="5">
    <source>
        <dbReference type="EMBL" id="MDI9243268.1"/>
    </source>
</evidence>
<accession>A0AAP4F175</accession>
<dbReference type="GO" id="GO:0003677">
    <property type="term" value="F:DNA binding"/>
    <property type="evidence" value="ECO:0007669"/>
    <property type="project" value="UniProtKB-KW"/>
</dbReference>
<dbReference type="Gene3D" id="1.10.260.40">
    <property type="entry name" value="lambda repressor-like DNA-binding domains"/>
    <property type="match status" value="1"/>
</dbReference>
<keyword evidence="3" id="KW-0804">Transcription</keyword>
<keyword evidence="2" id="KW-0238">DNA-binding</keyword>
<dbReference type="Pfam" id="PF01381">
    <property type="entry name" value="HTH_3"/>
    <property type="match status" value="1"/>
</dbReference>
<proteinExistence type="predicted"/>
<feature type="domain" description="HTH cro/C1-type" evidence="4">
    <location>
        <begin position="10"/>
        <end position="64"/>
    </location>
</feature>
<dbReference type="RefSeq" id="WP_283231694.1">
    <property type="nucleotide sequence ID" value="NZ_JASGBQ010000029.1"/>
</dbReference>
<gene>
    <name evidence="5" type="ORF">QJ036_12495</name>
</gene>
<dbReference type="SUPFAM" id="SSF47413">
    <property type="entry name" value="lambda repressor-like DNA-binding domains"/>
    <property type="match status" value="1"/>
</dbReference>
<dbReference type="InterPro" id="IPR001387">
    <property type="entry name" value="Cro/C1-type_HTH"/>
</dbReference>
<evidence type="ECO:0000256" key="2">
    <source>
        <dbReference type="ARBA" id="ARBA00023125"/>
    </source>
</evidence>
<evidence type="ECO:0000259" key="4">
    <source>
        <dbReference type="PROSITE" id="PS50943"/>
    </source>
</evidence>
<evidence type="ECO:0000313" key="6">
    <source>
        <dbReference type="Proteomes" id="UP001300383"/>
    </source>
</evidence>
<keyword evidence="6" id="KW-1185">Reference proteome</keyword>
<dbReference type="PROSITE" id="PS50943">
    <property type="entry name" value="HTH_CROC1"/>
    <property type="match status" value="1"/>
</dbReference>
<evidence type="ECO:0000256" key="1">
    <source>
        <dbReference type="ARBA" id="ARBA00023015"/>
    </source>
</evidence>
<name>A0AAP4F175_9FIRM</name>
<dbReference type="InterPro" id="IPR050807">
    <property type="entry name" value="TransReg_Diox_bact_type"/>
</dbReference>
<dbReference type="PANTHER" id="PTHR46797:SF23">
    <property type="entry name" value="HTH-TYPE TRANSCRIPTIONAL REGULATOR SUTR"/>
    <property type="match status" value="1"/>
</dbReference>
<dbReference type="Proteomes" id="UP001300383">
    <property type="component" value="Unassembled WGS sequence"/>
</dbReference>
<dbReference type="AlphaFoldDB" id="A0AAP4F175"/>
<evidence type="ECO:0000256" key="3">
    <source>
        <dbReference type="ARBA" id="ARBA00023163"/>
    </source>
</evidence>
<organism evidence="5 6">
    <name type="scientific">Fusibacillus kribbianus</name>
    <dbReference type="NCBI Taxonomy" id="3044208"/>
    <lineage>
        <taxon>Bacteria</taxon>
        <taxon>Bacillati</taxon>
        <taxon>Bacillota</taxon>
        <taxon>Clostridia</taxon>
        <taxon>Lachnospirales</taxon>
        <taxon>Lachnospiraceae</taxon>
        <taxon>Fusibacillus</taxon>
    </lineage>
</organism>
<dbReference type="CDD" id="cd00093">
    <property type="entry name" value="HTH_XRE"/>
    <property type="match status" value="1"/>
</dbReference>
<dbReference type="InterPro" id="IPR010982">
    <property type="entry name" value="Lambda_DNA-bd_dom_sf"/>
</dbReference>
<keyword evidence="1" id="KW-0805">Transcription regulation</keyword>
<sequence length="105" mass="11527">MDLKAVGLRIKEAREAKNLTQEDLAALVDLSPTHISVIERGVKTVRLDKFVAIANALDVSADKLLVDVVTRSVDGVANELSQAIKKYPVDEQKRIVKAVKAYVED</sequence>
<dbReference type="EMBL" id="JASGBQ010000029">
    <property type="protein sequence ID" value="MDI9243268.1"/>
    <property type="molecule type" value="Genomic_DNA"/>
</dbReference>
<dbReference type="GO" id="GO:0003700">
    <property type="term" value="F:DNA-binding transcription factor activity"/>
    <property type="evidence" value="ECO:0007669"/>
    <property type="project" value="TreeGrafter"/>
</dbReference>
<protein>
    <submittedName>
        <fullName evidence="5">Helix-turn-helix transcriptional regulator</fullName>
    </submittedName>
</protein>
<dbReference type="PANTHER" id="PTHR46797">
    <property type="entry name" value="HTH-TYPE TRANSCRIPTIONAL REGULATOR"/>
    <property type="match status" value="1"/>
</dbReference>
<comment type="caution">
    <text evidence="5">The sequence shown here is derived from an EMBL/GenBank/DDBJ whole genome shotgun (WGS) entry which is preliminary data.</text>
</comment>
<reference evidence="5 6" key="1">
    <citation type="submission" date="2023-05" db="EMBL/GenBank/DDBJ databases">
        <title>[ruminococcus] sp. nov., isolated from a pig farm feces dump.</title>
        <authorList>
            <person name="Chang Y.-H."/>
        </authorList>
    </citation>
    <scope>NUCLEOTIDE SEQUENCE [LARGE SCALE GENOMIC DNA]</scope>
    <source>
        <strain evidence="5 6">YH-rum2234</strain>
    </source>
</reference>